<organism evidence="2 3">
    <name type="scientific">Setaria viridis</name>
    <name type="common">Green bristlegrass</name>
    <name type="synonym">Setaria italica subsp. viridis</name>
    <dbReference type="NCBI Taxonomy" id="4556"/>
    <lineage>
        <taxon>Eukaryota</taxon>
        <taxon>Viridiplantae</taxon>
        <taxon>Streptophyta</taxon>
        <taxon>Embryophyta</taxon>
        <taxon>Tracheophyta</taxon>
        <taxon>Spermatophyta</taxon>
        <taxon>Magnoliopsida</taxon>
        <taxon>Liliopsida</taxon>
        <taxon>Poales</taxon>
        <taxon>Poaceae</taxon>
        <taxon>PACMAD clade</taxon>
        <taxon>Panicoideae</taxon>
        <taxon>Panicodae</taxon>
        <taxon>Paniceae</taxon>
        <taxon>Cenchrinae</taxon>
        <taxon>Setaria</taxon>
    </lineage>
</organism>
<gene>
    <name evidence="2" type="ORF">SEVIR_4G206201v2</name>
</gene>
<name>A0A4U6UZA7_SETVI</name>
<proteinExistence type="predicted"/>
<evidence type="ECO:0000256" key="1">
    <source>
        <dbReference type="SAM" id="MobiDB-lite"/>
    </source>
</evidence>
<accession>A0A4U6UZA7</accession>
<dbReference type="AlphaFoldDB" id="A0A4U6UZA7"/>
<reference evidence="2" key="1">
    <citation type="submission" date="2019-03" db="EMBL/GenBank/DDBJ databases">
        <title>WGS assembly of Setaria viridis.</title>
        <authorList>
            <person name="Huang P."/>
            <person name="Jenkins J."/>
            <person name="Grimwood J."/>
            <person name="Barry K."/>
            <person name="Healey A."/>
            <person name="Mamidi S."/>
            <person name="Sreedasyam A."/>
            <person name="Shu S."/>
            <person name="Feldman M."/>
            <person name="Wu J."/>
            <person name="Yu Y."/>
            <person name="Chen C."/>
            <person name="Johnson J."/>
            <person name="Rokhsar D."/>
            <person name="Baxter I."/>
            <person name="Schmutz J."/>
            <person name="Brutnell T."/>
            <person name="Kellogg E."/>
        </authorList>
    </citation>
    <scope>NUCLEOTIDE SEQUENCE [LARGE SCALE GENOMIC DNA]</scope>
</reference>
<feature type="region of interest" description="Disordered" evidence="1">
    <location>
        <begin position="158"/>
        <end position="273"/>
    </location>
</feature>
<evidence type="ECO:0000313" key="3">
    <source>
        <dbReference type="Proteomes" id="UP000298652"/>
    </source>
</evidence>
<dbReference type="Proteomes" id="UP000298652">
    <property type="component" value="Chromosome 4"/>
</dbReference>
<feature type="compositionally biased region" description="Polar residues" evidence="1">
    <location>
        <begin position="244"/>
        <end position="254"/>
    </location>
</feature>
<evidence type="ECO:0000313" key="2">
    <source>
        <dbReference type="EMBL" id="TKW22091.1"/>
    </source>
</evidence>
<feature type="compositionally biased region" description="Low complexity" evidence="1">
    <location>
        <begin position="162"/>
        <end position="201"/>
    </location>
</feature>
<feature type="compositionally biased region" description="Polar residues" evidence="1">
    <location>
        <begin position="262"/>
        <end position="271"/>
    </location>
</feature>
<sequence length="347" mass="36930">MTFLLKFSFLSGPRSRFRPAAARSSSSRSAASPQAPATSAALFFLLLWRREPGPFSSGCPTPCLPAPSPPHPGRWQPELTRIRRPSRSAPSARRCRDRWSPLRCGGKLIRLRQRRELGLPFLRRSASCALPPRGPAAGCTRRRGLACADLHTAVQKLRRRPASPAAACRGGLAAPPSTARGAAASPTPVCASQVSSSAAARPHLRPPAHRGSAVPPPTARGAAALRPRNRLCAIEGLRRPVANRQPSSTRSSVLASRGRARSSGTQHTSGSVFKPISASHASVEFFLPSLSSTPAEIRRQLADVPPLEEALGSGSDADIPLQTLVMSCGFRQPLFSAVLSDERGKLQ</sequence>
<protein>
    <submittedName>
        <fullName evidence="2">Uncharacterized protein</fullName>
    </submittedName>
</protein>
<keyword evidence="3" id="KW-1185">Reference proteome</keyword>
<dbReference type="Gramene" id="TKW22091">
    <property type="protein sequence ID" value="TKW22091"/>
    <property type="gene ID" value="SEVIR_4G206201v2"/>
</dbReference>
<dbReference type="EMBL" id="CM016555">
    <property type="protein sequence ID" value="TKW22091.1"/>
    <property type="molecule type" value="Genomic_DNA"/>
</dbReference>